<feature type="non-terminal residue" evidence="1">
    <location>
        <position position="1"/>
    </location>
</feature>
<comment type="caution">
    <text evidence="1">The sequence shown here is derived from an EMBL/GenBank/DDBJ whole genome shotgun (WGS) entry which is preliminary data.</text>
</comment>
<keyword evidence="2" id="KW-1185">Reference proteome</keyword>
<reference evidence="1" key="1">
    <citation type="submission" date="2021-02" db="EMBL/GenBank/DDBJ databases">
        <authorList>
            <consortium name="DOE Joint Genome Institute"/>
            <person name="Ahrendt S."/>
            <person name="Looney B.P."/>
            <person name="Miyauchi S."/>
            <person name="Morin E."/>
            <person name="Drula E."/>
            <person name="Courty P.E."/>
            <person name="Chicoki N."/>
            <person name="Fauchery L."/>
            <person name="Kohler A."/>
            <person name="Kuo A."/>
            <person name="Labutti K."/>
            <person name="Pangilinan J."/>
            <person name="Lipzen A."/>
            <person name="Riley R."/>
            <person name="Andreopoulos W."/>
            <person name="He G."/>
            <person name="Johnson J."/>
            <person name="Barry K.W."/>
            <person name="Grigoriev I.V."/>
            <person name="Nagy L."/>
            <person name="Hibbett D."/>
            <person name="Henrissat B."/>
            <person name="Matheny P.B."/>
            <person name="Labbe J."/>
            <person name="Martin F."/>
        </authorList>
    </citation>
    <scope>NUCLEOTIDE SEQUENCE</scope>
    <source>
        <strain evidence="1">FP105234-sp</strain>
    </source>
</reference>
<feature type="non-terminal residue" evidence="1">
    <location>
        <position position="88"/>
    </location>
</feature>
<name>A0ACB8R7P8_9AGAM</name>
<reference evidence="1" key="2">
    <citation type="journal article" date="2022" name="New Phytol.">
        <title>Evolutionary transition to the ectomycorrhizal habit in the genomes of a hyperdiverse lineage of mushroom-forming fungi.</title>
        <authorList>
            <person name="Looney B."/>
            <person name="Miyauchi S."/>
            <person name="Morin E."/>
            <person name="Drula E."/>
            <person name="Courty P.E."/>
            <person name="Kohler A."/>
            <person name="Kuo A."/>
            <person name="LaButti K."/>
            <person name="Pangilinan J."/>
            <person name="Lipzen A."/>
            <person name="Riley R."/>
            <person name="Andreopoulos W."/>
            <person name="He G."/>
            <person name="Johnson J."/>
            <person name="Nolan M."/>
            <person name="Tritt A."/>
            <person name="Barry K.W."/>
            <person name="Grigoriev I.V."/>
            <person name="Nagy L.G."/>
            <person name="Hibbett D."/>
            <person name="Henrissat B."/>
            <person name="Matheny P.B."/>
            <person name="Labbe J."/>
            <person name="Martin F.M."/>
        </authorList>
    </citation>
    <scope>NUCLEOTIDE SEQUENCE</scope>
    <source>
        <strain evidence="1">FP105234-sp</strain>
    </source>
</reference>
<sequence length="88" mass="10119">EVCHFLELHYTPDIKIRLQSANRQYSESLGLVRNVPVRFGNMTIYLQIHIVRGVAYDILLGRPFDVLTESVVRNYANADQTVTMINPN</sequence>
<evidence type="ECO:0000313" key="2">
    <source>
        <dbReference type="Proteomes" id="UP000814033"/>
    </source>
</evidence>
<organism evidence="1 2">
    <name type="scientific">Auriscalpium vulgare</name>
    <dbReference type="NCBI Taxonomy" id="40419"/>
    <lineage>
        <taxon>Eukaryota</taxon>
        <taxon>Fungi</taxon>
        <taxon>Dikarya</taxon>
        <taxon>Basidiomycota</taxon>
        <taxon>Agaricomycotina</taxon>
        <taxon>Agaricomycetes</taxon>
        <taxon>Russulales</taxon>
        <taxon>Auriscalpiaceae</taxon>
        <taxon>Auriscalpium</taxon>
    </lineage>
</organism>
<dbReference type="EMBL" id="MU276249">
    <property type="protein sequence ID" value="KAI0039912.1"/>
    <property type="molecule type" value="Genomic_DNA"/>
</dbReference>
<protein>
    <submittedName>
        <fullName evidence="1">Uncharacterized protein</fullName>
    </submittedName>
</protein>
<dbReference type="Proteomes" id="UP000814033">
    <property type="component" value="Unassembled WGS sequence"/>
</dbReference>
<gene>
    <name evidence="1" type="ORF">FA95DRAFT_1460765</name>
</gene>
<proteinExistence type="predicted"/>
<accession>A0ACB8R7P8</accession>
<evidence type="ECO:0000313" key="1">
    <source>
        <dbReference type="EMBL" id="KAI0039912.1"/>
    </source>
</evidence>